<dbReference type="InterPro" id="IPR014244">
    <property type="entry name" value="RNA_pol_sigma-I"/>
</dbReference>
<dbReference type="PANTHER" id="PTHR30385:SF6">
    <property type="entry name" value="RNA POLYMERASE SIGMA FACTOR SIGI"/>
    <property type="match status" value="1"/>
</dbReference>
<dbReference type="SUPFAM" id="SSF88946">
    <property type="entry name" value="Sigma2 domain of RNA polymerase sigma factors"/>
    <property type="match status" value="1"/>
</dbReference>
<evidence type="ECO:0000256" key="5">
    <source>
        <dbReference type="ARBA" id="ARBA00023163"/>
    </source>
</evidence>
<keyword evidence="1 6" id="KW-0963">Cytoplasm</keyword>
<dbReference type="Pfam" id="PF04542">
    <property type="entry name" value="Sigma70_r2"/>
    <property type="match status" value="1"/>
</dbReference>
<comment type="subcellular location">
    <subcellularLocation>
        <location evidence="6">Cytoplasm</location>
    </subcellularLocation>
</comment>
<evidence type="ECO:0000256" key="3">
    <source>
        <dbReference type="ARBA" id="ARBA00023082"/>
    </source>
</evidence>
<proteinExistence type="inferred from homology"/>
<dbReference type="HAMAP" id="MF_02064">
    <property type="entry name" value="Sigma70_SigI"/>
    <property type="match status" value="1"/>
</dbReference>
<dbReference type="GO" id="GO:0003677">
    <property type="term" value="F:DNA binding"/>
    <property type="evidence" value="ECO:0007669"/>
    <property type="project" value="UniProtKB-UniRule"/>
</dbReference>
<comment type="caution">
    <text evidence="8">The sequence shown here is derived from an EMBL/GenBank/DDBJ whole genome shotgun (WGS) entry which is preliminary data.</text>
</comment>
<feature type="domain" description="RNA polymerase sigma-70 region 2" evidence="7">
    <location>
        <begin position="33"/>
        <end position="102"/>
    </location>
</feature>
<feature type="DNA-binding region" description="H-T-H motif" evidence="6">
    <location>
        <begin position="203"/>
        <end position="222"/>
    </location>
</feature>
<keyword evidence="4 6" id="KW-0238">DNA-binding</keyword>
<sequence length="248" mass="28773">MLSLLFLAKKKKQTLEESVRLIQQGDKKLNNELIEAYKPFIAKTVSVVCKRYIVQSDDEFSIGLIAFNEAIQKYSPEKGSSLLSFAEVLIKRRVIDHIRKEAKNPTVSFELQTEAGEPDTRGALIENEISLDDYRKKTDEELRREEILRFQKHLRDYELSLQDLVDQAPKHADARKNAIEAARLLAENEELRDSLLVKKRLPMKQLEDMVHVSRKTLERNRKYIIAMALIMSGDYVYMKDYIKGVLDS</sequence>
<keyword evidence="6" id="KW-0346">Stress response</keyword>
<dbReference type="Proteomes" id="UP000257144">
    <property type="component" value="Unassembled WGS sequence"/>
</dbReference>
<gene>
    <name evidence="6 8" type="primary">sigI</name>
    <name evidence="8" type="ORF">DRW41_01970</name>
</gene>
<evidence type="ECO:0000256" key="6">
    <source>
        <dbReference type="HAMAP-Rule" id="MF_02064"/>
    </source>
</evidence>
<feature type="short sequence motif" description="Polymerase core binding" evidence="6">
    <location>
        <begin position="58"/>
        <end position="71"/>
    </location>
</feature>
<evidence type="ECO:0000256" key="2">
    <source>
        <dbReference type="ARBA" id="ARBA00023015"/>
    </source>
</evidence>
<dbReference type="GO" id="GO:0016987">
    <property type="term" value="F:sigma factor activity"/>
    <property type="evidence" value="ECO:0007669"/>
    <property type="project" value="UniProtKB-UniRule"/>
</dbReference>
<keyword evidence="3 6" id="KW-0731">Sigma factor</keyword>
<evidence type="ECO:0000256" key="4">
    <source>
        <dbReference type="ARBA" id="ARBA00023125"/>
    </source>
</evidence>
<comment type="function">
    <text evidence="6">Sigma factors are initiation factors that promote the attachment of RNA polymerase to specific initiation sites and are then released.</text>
</comment>
<comment type="subunit">
    <text evidence="6">Interacts with RsgI.</text>
</comment>
<name>A0A3D8GV72_9BACI</name>
<evidence type="ECO:0000313" key="8">
    <source>
        <dbReference type="EMBL" id="RDU38358.1"/>
    </source>
</evidence>
<comment type="activity regulation">
    <text evidence="6">Negatively regulated by the anti-sigma-I factor RsgI.</text>
</comment>
<comment type="similarity">
    <text evidence="6">Belongs to the sigma-70 factor family. SigI subfamily.</text>
</comment>
<organism evidence="8 9">
    <name type="scientific">Neobacillus piezotolerans</name>
    <dbReference type="NCBI Taxonomy" id="2259171"/>
    <lineage>
        <taxon>Bacteria</taxon>
        <taxon>Bacillati</taxon>
        <taxon>Bacillota</taxon>
        <taxon>Bacilli</taxon>
        <taxon>Bacillales</taxon>
        <taxon>Bacillaceae</taxon>
        <taxon>Neobacillus</taxon>
    </lineage>
</organism>
<dbReference type="InterPro" id="IPR007627">
    <property type="entry name" value="RNA_pol_sigma70_r2"/>
</dbReference>
<accession>A0A3D8GV72</accession>
<dbReference type="InterPro" id="IPR013325">
    <property type="entry name" value="RNA_pol_sigma_r2"/>
</dbReference>
<reference evidence="8 9" key="1">
    <citation type="submission" date="2018-07" db="EMBL/GenBank/DDBJ databases">
        <title>Bacillus sp. YLB-04 draft genome sequence.</title>
        <authorList>
            <person name="Yu L."/>
            <person name="Tang X."/>
        </authorList>
    </citation>
    <scope>NUCLEOTIDE SEQUENCE [LARGE SCALE GENOMIC DNA]</scope>
    <source>
        <strain evidence="8 9">YLB-04</strain>
    </source>
</reference>
<keyword evidence="9" id="KW-1185">Reference proteome</keyword>
<dbReference type="GO" id="GO:0006352">
    <property type="term" value="P:DNA-templated transcription initiation"/>
    <property type="evidence" value="ECO:0007669"/>
    <property type="project" value="UniProtKB-UniRule"/>
</dbReference>
<protein>
    <recommendedName>
        <fullName evidence="6">RNA polymerase sigma factor SigI</fullName>
    </recommendedName>
</protein>
<dbReference type="NCBIfam" id="NF006172">
    <property type="entry name" value="PRK08311.1-3"/>
    <property type="match status" value="1"/>
</dbReference>
<evidence type="ECO:0000256" key="1">
    <source>
        <dbReference type="ARBA" id="ARBA00022490"/>
    </source>
</evidence>
<keyword evidence="2 6" id="KW-0805">Transcription regulation</keyword>
<dbReference type="OrthoDB" id="3190733at2"/>
<dbReference type="InterPro" id="IPR014284">
    <property type="entry name" value="RNA_pol_sigma-70_dom"/>
</dbReference>
<evidence type="ECO:0000259" key="7">
    <source>
        <dbReference type="Pfam" id="PF04542"/>
    </source>
</evidence>
<dbReference type="AlphaFoldDB" id="A0A3D8GV72"/>
<dbReference type="NCBIfam" id="TIGR02937">
    <property type="entry name" value="sigma70-ECF"/>
    <property type="match status" value="1"/>
</dbReference>
<dbReference type="GO" id="GO:0005737">
    <property type="term" value="C:cytoplasm"/>
    <property type="evidence" value="ECO:0007669"/>
    <property type="project" value="UniProtKB-SubCell"/>
</dbReference>
<dbReference type="PIRSF" id="PIRSF038953">
    <property type="entry name" value="SigI"/>
    <property type="match status" value="1"/>
</dbReference>
<evidence type="ECO:0000313" key="9">
    <source>
        <dbReference type="Proteomes" id="UP000257144"/>
    </source>
</evidence>
<keyword evidence="5 6" id="KW-0804">Transcription</keyword>
<dbReference type="NCBIfam" id="TIGR02895">
    <property type="entry name" value="spore_sigI"/>
    <property type="match status" value="1"/>
</dbReference>
<dbReference type="PANTHER" id="PTHR30385">
    <property type="entry name" value="SIGMA FACTOR F FLAGELLAR"/>
    <property type="match status" value="1"/>
</dbReference>
<dbReference type="EMBL" id="QNQT01000001">
    <property type="protein sequence ID" value="RDU38358.1"/>
    <property type="molecule type" value="Genomic_DNA"/>
</dbReference>
<dbReference type="Gene3D" id="1.10.1740.10">
    <property type="match status" value="1"/>
</dbReference>